<dbReference type="AlphaFoldDB" id="A0A4Y7ICF9"/>
<sequence>MEEKTLLLLHQQQQMNAKRYYSFTNKRDENNFTKKDVDGNKTNYGGILAVEVKRLAGTKFERRSGGIIS</sequence>
<proteinExistence type="predicted"/>
<evidence type="ECO:0000313" key="2">
    <source>
        <dbReference type="Proteomes" id="UP000316621"/>
    </source>
</evidence>
<protein>
    <submittedName>
        <fullName evidence="1">Uncharacterized protein</fullName>
    </submittedName>
</protein>
<evidence type="ECO:0000313" key="1">
    <source>
        <dbReference type="EMBL" id="RZC45706.1"/>
    </source>
</evidence>
<gene>
    <name evidence="1" type="ORF">C5167_038666</name>
</gene>
<dbReference type="Proteomes" id="UP000316621">
    <property type="component" value="Chromosome 1"/>
</dbReference>
<reference evidence="1 2" key="1">
    <citation type="journal article" date="2018" name="Science">
        <title>The opium poppy genome and morphinan production.</title>
        <authorList>
            <person name="Guo L."/>
            <person name="Winzer T."/>
            <person name="Yang X."/>
            <person name="Li Y."/>
            <person name="Ning Z."/>
            <person name="He Z."/>
            <person name="Teodor R."/>
            <person name="Lu Y."/>
            <person name="Bowser T.A."/>
            <person name="Graham I.A."/>
            <person name="Ye K."/>
        </authorList>
    </citation>
    <scope>NUCLEOTIDE SEQUENCE [LARGE SCALE GENOMIC DNA]</scope>
    <source>
        <strain evidence="2">cv. HN1</strain>
        <tissue evidence="1">Leaves</tissue>
    </source>
</reference>
<name>A0A4Y7ICF9_PAPSO</name>
<dbReference type="Gramene" id="RZC45706">
    <property type="protein sequence ID" value="RZC45706"/>
    <property type="gene ID" value="C5167_038666"/>
</dbReference>
<organism evidence="1 2">
    <name type="scientific">Papaver somniferum</name>
    <name type="common">Opium poppy</name>
    <dbReference type="NCBI Taxonomy" id="3469"/>
    <lineage>
        <taxon>Eukaryota</taxon>
        <taxon>Viridiplantae</taxon>
        <taxon>Streptophyta</taxon>
        <taxon>Embryophyta</taxon>
        <taxon>Tracheophyta</taxon>
        <taxon>Spermatophyta</taxon>
        <taxon>Magnoliopsida</taxon>
        <taxon>Ranunculales</taxon>
        <taxon>Papaveraceae</taxon>
        <taxon>Papaveroideae</taxon>
        <taxon>Papaver</taxon>
    </lineage>
</organism>
<dbReference type="EMBL" id="CM010715">
    <property type="protein sequence ID" value="RZC45706.1"/>
    <property type="molecule type" value="Genomic_DNA"/>
</dbReference>
<accession>A0A4Y7ICF9</accession>
<keyword evidence="2" id="KW-1185">Reference proteome</keyword>